<name>A0A9K3DAG8_9EUKA</name>
<keyword evidence="3" id="KW-1185">Reference proteome</keyword>
<sequence length="56" mass="6048">HVGAPTLSKALQVIAGQGIAKPLALVTVLTNFAFLIPYIVVVGDYIRYTCFFSPPR</sequence>
<evidence type="ECO:0000256" key="1">
    <source>
        <dbReference type="SAM" id="Phobius"/>
    </source>
</evidence>
<dbReference type="Proteomes" id="UP000265618">
    <property type="component" value="Unassembled WGS sequence"/>
</dbReference>
<accession>A0A9K3DAG8</accession>
<organism evidence="2 3">
    <name type="scientific">Kipferlia bialata</name>
    <dbReference type="NCBI Taxonomy" id="797122"/>
    <lineage>
        <taxon>Eukaryota</taxon>
        <taxon>Metamonada</taxon>
        <taxon>Carpediemonas-like organisms</taxon>
        <taxon>Kipferlia</taxon>
    </lineage>
</organism>
<evidence type="ECO:0000313" key="3">
    <source>
        <dbReference type="Proteomes" id="UP000265618"/>
    </source>
</evidence>
<protein>
    <submittedName>
        <fullName evidence="2">Uncharacterized protein</fullName>
    </submittedName>
</protein>
<keyword evidence="1" id="KW-0472">Membrane</keyword>
<keyword evidence="1" id="KW-1133">Transmembrane helix</keyword>
<feature type="transmembrane region" description="Helical" evidence="1">
    <location>
        <begin position="23"/>
        <end position="46"/>
    </location>
</feature>
<keyword evidence="1" id="KW-0812">Transmembrane</keyword>
<evidence type="ECO:0000313" key="2">
    <source>
        <dbReference type="EMBL" id="GIQ91929.1"/>
    </source>
</evidence>
<gene>
    <name evidence="2" type="ORF">KIPB_015404</name>
</gene>
<reference evidence="2 3" key="1">
    <citation type="journal article" date="2018" name="PLoS ONE">
        <title>The draft genome of Kipferlia bialata reveals reductive genome evolution in fornicate parasites.</title>
        <authorList>
            <person name="Tanifuji G."/>
            <person name="Takabayashi S."/>
            <person name="Kume K."/>
            <person name="Takagi M."/>
            <person name="Nakayama T."/>
            <person name="Kamikawa R."/>
            <person name="Inagaki Y."/>
            <person name="Hashimoto T."/>
        </authorList>
    </citation>
    <scope>NUCLEOTIDE SEQUENCE [LARGE SCALE GENOMIC DNA]</scope>
    <source>
        <strain evidence="2">NY0173</strain>
    </source>
</reference>
<proteinExistence type="predicted"/>
<dbReference type="AlphaFoldDB" id="A0A9K3DAG8"/>
<comment type="caution">
    <text evidence="2">The sequence shown here is derived from an EMBL/GenBank/DDBJ whole genome shotgun (WGS) entry which is preliminary data.</text>
</comment>
<dbReference type="EMBL" id="BDIP01008601">
    <property type="protein sequence ID" value="GIQ91929.1"/>
    <property type="molecule type" value="Genomic_DNA"/>
</dbReference>
<feature type="non-terminal residue" evidence="2">
    <location>
        <position position="1"/>
    </location>
</feature>